<dbReference type="SFLD" id="SFLDG01144">
    <property type="entry name" value="C2.B.4:_PGP_Like"/>
    <property type="match status" value="1"/>
</dbReference>
<evidence type="ECO:0000313" key="4">
    <source>
        <dbReference type="Proteomes" id="UP000278566"/>
    </source>
</evidence>
<dbReference type="Gene3D" id="3.30.1240.10">
    <property type="match status" value="1"/>
</dbReference>
<name>A0A116M5K7_STRSU</name>
<dbReference type="GO" id="GO:0005829">
    <property type="term" value="C:cytosol"/>
    <property type="evidence" value="ECO:0007669"/>
    <property type="project" value="TreeGrafter"/>
</dbReference>
<dbReference type="NCBIfam" id="TIGR01484">
    <property type="entry name" value="HAD-SF-IIB"/>
    <property type="match status" value="1"/>
</dbReference>
<dbReference type="SFLD" id="SFLDG01140">
    <property type="entry name" value="C2.B:_Phosphomannomutase_and_P"/>
    <property type="match status" value="1"/>
</dbReference>
<dbReference type="Proteomes" id="UP000071533">
    <property type="component" value="Unassembled WGS sequence"/>
</dbReference>
<reference evidence="2 4" key="2">
    <citation type="submission" date="2018-11" db="EMBL/GenBank/DDBJ databases">
        <title>Changes in penicillin susceptibility of Streptococcus suis isolates by amino acid alterations in the penicillin-binding protein.</title>
        <authorList>
            <person name="Niemann L."/>
            <person name="Eichhorn I."/>
        </authorList>
    </citation>
    <scope>NUCLEOTIDE SEQUENCE [LARGE SCALE GENOMIC DNA]</scope>
    <source>
        <strain evidence="2 4">IMT40738</strain>
    </source>
</reference>
<dbReference type="GO" id="GO:0016791">
    <property type="term" value="F:phosphatase activity"/>
    <property type="evidence" value="ECO:0007669"/>
    <property type="project" value="TreeGrafter"/>
</dbReference>
<protein>
    <submittedName>
        <fullName evidence="2">Cof-type HAD-IIB family hydrolase</fullName>
    </submittedName>
    <submittedName>
        <fullName evidence="1">HAD superfamily hydrolase</fullName>
        <ecNumber evidence="1">3.1.3.-</ecNumber>
    </submittedName>
</protein>
<dbReference type="InterPro" id="IPR006379">
    <property type="entry name" value="HAD-SF_hydro_IIB"/>
</dbReference>
<dbReference type="PANTHER" id="PTHR10000:SF8">
    <property type="entry name" value="HAD SUPERFAMILY HYDROLASE-LIKE, TYPE 3"/>
    <property type="match status" value="1"/>
</dbReference>
<dbReference type="EMBL" id="RRZO01000029">
    <property type="protein sequence ID" value="RRN50807.1"/>
    <property type="molecule type" value="Genomic_DNA"/>
</dbReference>
<gene>
    <name evidence="1" type="primary">yidA_1</name>
    <name evidence="2" type="ORF">EI220_06290</name>
    <name evidence="1" type="ORF">ERS132431_00510</name>
</gene>
<dbReference type="EMBL" id="FIHS01000004">
    <property type="protein sequence ID" value="CYV29287.1"/>
    <property type="molecule type" value="Genomic_DNA"/>
</dbReference>
<evidence type="ECO:0000313" key="2">
    <source>
        <dbReference type="EMBL" id="RRN50807.1"/>
    </source>
</evidence>
<dbReference type="NCBIfam" id="TIGR00099">
    <property type="entry name" value="Cof-subfamily"/>
    <property type="match status" value="1"/>
</dbReference>
<organism evidence="1 3">
    <name type="scientific">Streptococcus suis</name>
    <dbReference type="NCBI Taxonomy" id="1307"/>
    <lineage>
        <taxon>Bacteria</taxon>
        <taxon>Bacillati</taxon>
        <taxon>Bacillota</taxon>
        <taxon>Bacilli</taxon>
        <taxon>Lactobacillales</taxon>
        <taxon>Streptococcaceae</taxon>
        <taxon>Streptococcus</taxon>
    </lineage>
</organism>
<reference evidence="1 3" key="1">
    <citation type="submission" date="2016-02" db="EMBL/GenBank/DDBJ databases">
        <authorList>
            <consortium name="Pathogen Informatics"/>
        </authorList>
    </citation>
    <scope>NUCLEOTIDE SEQUENCE [LARGE SCALE GENOMIC DNA]</scope>
    <source>
        <strain evidence="1 3">LSS69</strain>
    </source>
</reference>
<dbReference type="SFLD" id="SFLDS00003">
    <property type="entry name" value="Haloacid_Dehalogenase"/>
    <property type="match status" value="1"/>
</dbReference>
<dbReference type="AlphaFoldDB" id="A0A116M5K7"/>
<dbReference type="CDD" id="cd07516">
    <property type="entry name" value="HAD_Pase"/>
    <property type="match status" value="1"/>
</dbReference>
<dbReference type="InterPro" id="IPR036412">
    <property type="entry name" value="HAD-like_sf"/>
</dbReference>
<dbReference type="PROSITE" id="PS01228">
    <property type="entry name" value="COF_1"/>
    <property type="match status" value="1"/>
</dbReference>
<evidence type="ECO:0000313" key="3">
    <source>
        <dbReference type="Proteomes" id="UP000071533"/>
    </source>
</evidence>
<dbReference type="SUPFAM" id="SSF56784">
    <property type="entry name" value="HAD-like"/>
    <property type="match status" value="1"/>
</dbReference>
<keyword evidence="1" id="KW-0378">Hydrolase</keyword>
<dbReference type="Proteomes" id="UP000278566">
    <property type="component" value="Unassembled WGS sequence"/>
</dbReference>
<dbReference type="Pfam" id="PF08282">
    <property type="entry name" value="Hydrolase_3"/>
    <property type="match status" value="1"/>
</dbReference>
<accession>A0A116M5K7</accession>
<dbReference type="InterPro" id="IPR000150">
    <property type="entry name" value="Cof"/>
</dbReference>
<evidence type="ECO:0000313" key="1">
    <source>
        <dbReference type="EMBL" id="CYV29287.1"/>
    </source>
</evidence>
<dbReference type="GO" id="GO:0000287">
    <property type="term" value="F:magnesium ion binding"/>
    <property type="evidence" value="ECO:0007669"/>
    <property type="project" value="TreeGrafter"/>
</dbReference>
<sequence length="275" mass="30178">MAIKLIALDLDGTLLTSDKRISEANKKALQAARERGVYVVLTTGRPLQAIGTFLEELDLLGENQYSITFNGGLVQENTGRVLDKVGFTIEDVRTIRRVTNDLDLPLDVLYGGDVYSLPSAHESLYLTCNPLLNKIVASDEEMPEDFVYNKAVSAVAADFLDGQIPKIPAELHERFEIFKSRDILLEWSPKGVHKANGLAKLIGHLGIDQSEVMACGDEGNDLSMIEWAGLGVAMANATDEIKSAANLVLPKTNDEDGIAWAIEHYVLNEDYYGII</sequence>
<dbReference type="RefSeq" id="WP_044690555.1">
    <property type="nucleotide sequence ID" value="NZ_CEHX01000118.1"/>
</dbReference>
<proteinExistence type="predicted"/>
<dbReference type="Gene3D" id="3.40.50.1000">
    <property type="entry name" value="HAD superfamily/HAD-like"/>
    <property type="match status" value="1"/>
</dbReference>
<dbReference type="PANTHER" id="PTHR10000">
    <property type="entry name" value="PHOSPHOSERINE PHOSPHATASE"/>
    <property type="match status" value="1"/>
</dbReference>
<dbReference type="InterPro" id="IPR023214">
    <property type="entry name" value="HAD_sf"/>
</dbReference>
<dbReference type="EC" id="3.1.3.-" evidence="1"/>